<evidence type="ECO:0008006" key="3">
    <source>
        <dbReference type="Google" id="ProtNLM"/>
    </source>
</evidence>
<feature type="non-terminal residue" evidence="1">
    <location>
        <position position="1"/>
    </location>
</feature>
<accession>A0A392SIN7</accession>
<organism evidence="1 2">
    <name type="scientific">Trifolium medium</name>
    <dbReference type="NCBI Taxonomy" id="97028"/>
    <lineage>
        <taxon>Eukaryota</taxon>
        <taxon>Viridiplantae</taxon>
        <taxon>Streptophyta</taxon>
        <taxon>Embryophyta</taxon>
        <taxon>Tracheophyta</taxon>
        <taxon>Spermatophyta</taxon>
        <taxon>Magnoliopsida</taxon>
        <taxon>eudicotyledons</taxon>
        <taxon>Gunneridae</taxon>
        <taxon>Pentapetalae</taxon>
        <taxon>rosids</taxon>
        <taxon>fabids</taxon>
        <taxon>Fabales</taxon>
        <taxon>Fabaceae</taxon>
        <taxon>Papilionoideae</taxon>
        <taxon>50 kb inversion clade</taxon>
        <taxon>NPAAA clade</taxon>
        <taxon>Hologalegina</taxon>
        <taxon>IRL clade</taxon>
        <taxon>Trifolieae</taxon>
        <taxon>Trifolium</taxon>
    </lineage>
</organism>
<dbReference type="AlphaFoldDB" id="A0A392SIN7"/>
<dbReference type="Proteomes" id="UP000265520">
    <property type="component" value="Unassembled WGS sequence"/>
</dbReference>
<evidence type="ECO:0000313" key="1">
    <source>
        <dbReference type="EMBL" id="MCI48509.1"/>
    </source>
</evidence>
<keyword evidence="2" id="KW-1185">Reference proteome</keyword>
<evidence type="ECO:0000313" key="2">
    <source>
        <dbReference type="Proteomes" id="UP000265520"/>
    </source>
</evidence>
<dbReference type="EMBL" id="LXQA010387455">
    <property type="protein sequence ID" value="MCI48509.1"/>
    <property type="molecule type" value="Genomic_DNA"/>
</dbReference>
<name>A0A392SIN7_9FABA</name>
<proteinExistence type="predicted"/>
<reference evidence="1 2" key="1">
    <citation type="journal article" date="2018" name="Front. Plant Sci.">
        <title>Red Clover (Trifolium pratense) and Zigzag Clover (T. medium) - A Picture of Genomic Similarities and Differences.</title>
        <authorList>
            <person name="Dluhosova J."/>
            <person name="Istvanek J."/>
            <person name="Nedelnik J."/>
            <person name="Repkova J."/>
        </authorList>
    </citation>
    <scope>NUCLEOTIDE SEQUENCE [LARGE SCALE GENOMIC DNA]</scope>
    <source>
        <strain evidence="2">cv. 10/8</strain>
        <tissue evidence="1">Leaf</tissue>
    </source>
</reference>
<sequence>AEQYFDLTQIAPAQWMQFLLFFMKGEALGWYKWMTAKHQNSTWEAF</sequence>
<comment type="caution">
    <text evidence="1">The sequence shown here is derived from an EMBL/GenBank/DDBJ whole genome shotgun (WGS) entry which is preliminary data.</text>
</comment>
<protein>
    <recommendedName>
        <fullName evidence="3">Retrotransposon gag domain-containing protein</fullName>
    </recommendedName>
</protein>